<evidence type="ECO:0000313" key="4">
    <source>
        <dbReference type="EMBL" id="MBV7276777.1"/>
    </source>
</evidence>
<keyword evidence="5" id="KW-1185">Reference proteome</keyword>
<comment type="caution">
    <text evidence="4">The sequence shown here is derived from an EMBL/GenBank/DDBJ whole genome shotgun (WGS) entry which is preliminary data.</text>
</comment>
<dbReference type="AlphaFoldDB" id="A0A949TWY9"/>
<accession>A0A949TWY9</accession>
<gene>
    <name evidence="3" type="primary">scpA</name>
    <name evidence="4" type="ORF">I6U48_28290</name>
</gene>
<keyword evidence="3" id="KW-0132">Cell division</keyword>
<dbReference type="Pfam" id="PF02616">
    <property type="entry name" value="SMC_ScpA"/>
    <property type="match status" value="1"/>
</dbReference>
<keyword evidence="1 3" id="KW-0159">Chromosome partition</keyword>
<comment type="function">
    <text evidence="3">Participates in chromosomal partition during cell division. May act via the formation of a condensin-like complex containing Smc and ScpB that pull DNA away from mid-cell into both cell halves.</text>
</comment>
<sequence>MSLNIKIENFEGPFDLLLHLIKKNKMDIYDIKIHEVTKQYLDYVHTMEEMDLEITSEFIVIAATLIEVKSKMLLPKSKLDESAADLDEQDPRKELVDKLLQYKKFKAAAKILRERELGMGRMFGKKPEIIEEKKRPQCIEELLKGITMLKLYEIYNKLMEVYRNKMNTSNVINKEIPVDKFKIEDKMEYLRNNIEFGRKVLFSGIAEKCSSKIEVVVTFLALLELMKLKFVTVIQENNFKEIYVERINEDEADEY</sequence>
<dbReference type="GO" id="GO:0006260">
    <property type="term" value="P:DNA replication"/>
    <property type="evidence" value="ECO:0007669"/>
    <property type="project" value="UniProtKB-UniRule"/>
</dbReference>
<evidence type="ECO:0000256" key="1">
    <source>
        <dbReference type="ARBA" id="ARBA00022829"/>
    </source>
</evidence>
<comment type="similarity">
    <text evidence="3">Belongs to the ScpA family.</text>
</comment>
<reference evidence="4" key="1">
    <citation type="submission" date="2020-12" db="EMBL/GenBank/DDBJ databases">
        <title>Clostridium thailandense sp. nov., a novel acetogenic bacterium isolated from peat land soil in Thailand.</title>
        <authorList>
            <person name="Chaikitkaew S."/>
            <person name="Birkeland N.K."/>
        </authorList>
    </citation>
    <scope>NUCLEOTIDE SEQUENCE</scope>
    <source>
        <strain evidence="4">PL3</strain>
    </source>
</reference>
<dbReference type="GO" id="GO:0005737">
    <property type="term" value="C:cytoplasm"/>
    <property type="evidence" value="ECO:0007669"/>
    <property type="project" value="UniProtKB-SubCell"/>
</dbReference>
<dbReference type="HAMAP" id="MF_01805">
    <property type="entry name" value="ScpA"/>
    <property type="match status" value="1"/>
</dbReference>
<keyword evidence="3" id="KW-0131">Cell cycle</keyword>
<keyword evidence="3" id="KW-0963">Cytoplasm</keyword>
<proteinExistence type="inferred from homology"/>
<comment type="subunit">
    <text evidence="3">Component of a cohesin-like complex composed of ScpA, ScpB and the Smc homodimer, in which ScpA and ScpB bind to the head domain of Smc. The presence of the three proteins is required for the association of the complex with DNA.</text>
</comment>
<comment type="subcellular location">
    <subcellularLocation>
        <location evidence="3">Cytoplasm</location>
    </subcellularLocation>
    <text evidence="3">Associated with two foci at the outer edges of the nucleoid region in young cells, and at four foci within both cell halves in older cells.</text>
</comment>
<evidence type="ECO:0000256" key="3">
    <source>
        <dbReference type="HAMAP-Rule" id="MF_01805"/>
    </source>
</evidence>
<dbReference type="GO" id="GO:0051301">
    <property type="term" value="P:cell division"/>
    <property type="evidence" value="ECO:0007669"/>
    <property type="project" value="UniProtKB-KW"/>
</dbReference>
<organism evidence="4 5">
    <name type="scientific">Clostridium thailandense</name>
    <dbReference type="NCBI Taxonomy" id="2794346"/>
    <lineage>
        <taxon>Bacteria</taxon>
        <taxon>Bacillati</taxon>
        <taxon>Bacillota</taxon>
        <taxon>Clostridia</taxon>
        <taxon>Eubacteriales</taxon>
        <taxon>Clostridiaceae</taxon>
        <taxon>Clostridium</taxon>
    </lineage>
</organism>
<evidence type="ECO:0000256" key="2">
    <source>
        <dbReference type="ARBA" id="ARBA00044777"/>
    </source>
</evidence>
<dbReference type="PANTHER" id="PTHR33969">
    <property type="entry name" value="SEGREGATION AND CONDENSATION PROTEIN A"/>
    <property type="match status" value="1"/>
</dbReference>
<dbReference type="Proteomes" id="UP000694308">
    <property type="component" value="Unassembled WGS sequence"/>
</dbReference>
<dbReference type="InterPro" id="IPR003768">
    <property type="entry name" value="ScpA"/>
</dbReference>
<dbReference type="GO" id="GO:0007059">
    <property type="term" value="P:chromosome segregation"/>
    <property type="evidence" value="ECO:0007669"/>
    <property type="project" value="UniProtKB-UniRule"/>
</dbReference>
<dbReference type="NCBIfam" id="NF000994">
    <property type="entry name" value="PRK00104.1-3"/>
    <property type="match status" value="1"/>
</dbReference>
<dbReference type="PANTHER" id="PTHR33969:SF2">
    <property type="entry name" value="SEGREGATION AND CONDENSATION PROTEIN A"/>
    <property type="match status" value="1"/>
</dbReference>
<name>A0A949TWY9_9CLOT</name>
<dbReference type="EMBL" id="JAEEGC010000208">
    <property type="protein sequence ID" value="MBV7276777.1"/>
    <property type="molecule type" value="Genomic_DNA"/>
</dbReference>
<evidence type="ECO:0000313" key="5">
    <source>
        <dbReference type="Proteomes" id="UP000694308"/>
    </source>
</evidence>
<protein>
    <recommendedName>
        <fullName evidence="2 3">Segregation and condensation protein A</fullName>
    </recommendedName>
</protein>
<dbReference type="RefSeq" id="WP_218323857.1">
    <property type="nucleotide sequence ID" value="NZ_JAEEGC010000208.1"/>
</dbReference>